<dbReference type="EMBL" id="LBVS01000012">
    <property type="protein sequence ID" value="KKQ90452.1"/>
    <property type="molecule type" value="Genomic_DNA"/>
</dbReference>
<dbReference type="InterPro" id="IPR017985">
    <property type="entry name" value="MeTrfase_CN4_CS"/>
</dbReference>
<evidence type="ECO:0000256" key="4">
    <source>
        <dbReference type="ARBA" id="ARBA00022679"/>
    </source>
</evidence>
<comment type="caution">
    <text evidence="10">The sequence shown here is derived from an EMBL/GenBank/DDBJ whole genome shotgun (WGS) entry which is preliminary data.</text>
</comment>
<keyword evidence="6" id="KW-0680">Restriction system</keyword>
<dbReference type="PROSITE" id="PS00093">
    <property type="entry name" value="N4_MTASE"/>
    <property type="match status" value="1"/>
</dbReference>
<reference evidence="10 11" key="1">
    <citation type="journal article" date="2015" name="Nature">
        <title>rRNA introns, odd ribosomes, and small enigmatic genomes across a large radiation of phyla.</title>
        <authorList>
            <person name="Brown C.T."/>
            <person name="Hug L.A."/>
            <person name="Thomas B.C."/>
            <person name="Sharon I."/>
            <person name="Castelle C.J."/>
            <person name="Singh A."/>
            <person name="Wilkins M.J."/>
            <person name="Williams K.H."/>
            <person name="Banfield J.F."/>
        </authorList>
    </citation>
    <scope>NUCLEOTIDE SEQUENCE [LARGE SCALE GENOMIC DNA]</scope>
</reference>
<dbReference type="STRING" id="1618332.UT15_C0012G0008"/>
<feature type="domain" description="DNA methylase N-4/N-6" evidence="9">
    <location>
        <begin position="37"/>
        <end position="114"/>
    </location>
</feature>
<dbReference type="GO" id="GO:0008170">
    <property type="term" value="F:N-methyltransferase activity"/>
    <property type="evidence" value="ECO:0007669"/>
    <property type="project" value="InterPro"/>
</dbReference>
<dbReference type="GO" id="GO:0003677">
    <property type="term" value="F:DNA binding"/>
    <property type="evidence" value="ECO:0007669"/>
    <property type="project" value="UniProtKB-KW"/>
</dbReference>
<evidence type="ECO:0000256" key="3">
    <source>
        <dbReference type="ARBA" id="ARBA00022603"/>
    </source>
</evidence>
<name>A0A0G0LHA8_9BACT</name>
<dbReference type="Proteomes" id="UP000033862">
    <property type="component" value="Unassembled WGS sequence"/>
</dbReference>
<dbReference type="AlphaFoldDB" id="A0A0G0LHA8"/>
<keyword evidence="5" id="KW-0949">S-adenosyl-L-methionine</keyword>
<sequence>MNLHNYLTNYIFQEDNRVSLFGDSKKITRSESIIMDNAKIPKFINEFWTSKQRQASSLHEVTYRACFKPQLPRFFITLLTKKDDIVYDPFSGRGTTAIETALLGRNIIANDINPLSEILAYPRFFIPKIDAVMERLEKIQTLKKVSSETDLSMFYHPQTLLEIISLKKYLSNRKKNKKEDHIDSWIRMVATNRLTGHSKGFFSVYTLPPNQAVLPARQLLINKKMNQIPDYRNVKKIILKKTKDLLRDISDEQKIELIKRGGKALFISRDARCTTGIKSSSVSLVITSPPFLDIVKYSDDNWLRCWFNEIDAKNIEKKITMSKTVENWSSVMGDVFKELYRIVKKGGWVAFEVGEVKNGKIKLEEHVIPLGSYAGFSIEAIMINEQIFTKTSNIWGIKNNSKGTNSNRIVLFRKE</sequence>
<evidence type="ECO:0000256" key="5">
    <source>
        <dbReference type="ARBA" id="ARBA00022691"/>
    </source>
</evidence>
<dbReference type="Gene3D" id="3.40.50.150">
    <property type="entry name" value="Vaccinia Virus protein VP39"/>
    <property type="match status" value="2"/>
</dbReference>
<accession>A0A0G0LHA8</accession>
<comment type="similarity">
    <text evidence="1">Belongs to the N(4)/N(6)-methyltransferase family. N(4) subfamily.</text>
</comment>
<evidence type="ECO:0000256" key="7">
    <source>
        <dbReference type="ARBA" id="ARBA00023125"/>
    </source>
</evidence>
<dbReference type="GO" id="GO:0032259">
    <property type="term" value="P:methylation"/>
    <property type="evidence" value="ECO:0007669"/>
    <property type="project" value="UniProtKB-KW"/>
</dbReference>
<evidence type="ECO:0000256" key="1">
    <source>
        <dbReference type="ARBA" id="ARBA00010203"/>
    </source>
</evidence>
<dbReference type="SUPFAM" id="SSF53335">
    <property type="entry name" value="S-adenosyl-L-methionine-dependent methyltransferases"/>
    <property type="match status" value="3"/>
</dbReference>
<evidence type="ECO:0000256" key="8">
    <source>
        <dbReference type="ARBA" id="ARBA00049120"/>
    </source>
</evidence>
<organism evidence="10 11">
    <name type="scientific">Berkelbacteria bacterium GW2011_GWA1_39_10</name>
    <dbReference type="NCBI Taxonomy" id="1618332"/>
    <lineage>
        <taxon>Bacteria</taxon>
        <taxon>Candidatus Berkelbacteria</taxon>
    </lineage>
</organism>
<dbReference type="EC" id="2.1.1.113" evidence="2"/>
<keyword evidence="4" id="KW-0808">Transferase</keyword>
<evidence type="ECO:0000256" key="6">
    <source>
        <dbReference type="ARBA" id="ARBA00022747"/>
    </source>
</evidence>
<dbReference type="GO" id="GO:0009307">
    <property type="term" value="P:DNA restriction-modification system"/>
    <property type="evidence" value="ECO:0007669"/>
    <property type="project" value="UniProtKB-KW"/>
</dbReference>
<evidence type="ECO:0000313" key="10">
    <source>
        <dbReference type="EMBL" id="KKQ90452.1"/>
    </source>
</evidence>
<protein>
    <recommendedName>
        <fullName evidence="2">site-specific DNA-methyltransferase (cytosine-N(4)-specific)</fullName>
        <ecNumber evidence="2">2.1.1.113</ecNumber>
    </recommendedName>
</protein>
<dbReference type="InterPro" id="IPR029063">
    <property type="entry name" value="SAM-dependent_MTases_sf"/>
</dbReference>
<dbReference type="GO" id="GO:0015667">
    <property type="term" value="F:site-specific DNA-methyltransferase (cytosine-N4-specific) activity"/>
    <property type="evidence" value="ECO:0007669"/>
    <property type="project" value="UniProtKB-EC"/>
</dbReference>
<dbReference type="InterPro" id="IPR002941">
    <property type="entry name" value="DNA_methylase_N4/N6"/>
</dbReference>
<evidence type="ECO:0000259" key="9">
    <source>
        <dbReference type="Pfam" id="PF01555"/>
    </source>
</evidence>
<comment type="catalytic activity">
    <reaction evidence="8">
        <text>a 2'-deoxycytidine in DNA + S-adenosyl-L-methionine = an N(4)-methyl-2'-deoxycytidine in DNA + S-adenosyl-L-homocysteine + H(+)</text>
        <dbReference type="Rhea" id="RHEA:16857"/>
        <dbReference type="Rhea" id="RHEA-COMP:11369"/>
        <dbReference type="Rhea" id="RHEA-COMP:13674"/>
        <dbReference type="ChEBI" id="CHEBI:15378"/>
        <dbReference type="ChEBI" id="CHEBI:57856"/>
        <dbReference type="ChEBI" id="CHEBI:59789"/>
        <dbReference type="ChEBI" id="CHEBI:85452"/>
        <dbReference type="ChEBI" id="CHEBI:137933"/>
        <dbReference type="EC" id="2.1.1.113"/>
    </reaction>
</comment>
<keyword evidence="7" id="KW-0238">DNA-binding</keyword>
<evidence type="ECO:0000256" key="2">
    <source>
        <dbReference type="ARBA" id="ARBA00012185"/>
    </source>
</evidence>
<evidence type="ECO:0000313" key="11">
    <source>
        <dbReference type="Proteomes" id="UP000033862"/>
    </source>
</evidence>
<dbReference type="Pfam" id="PF01555">
    <property type="entry name" value="N6_N4_Mtase"/>
    <property type="match status" value="1"/>
</dbReference>
<gene>
    <name evidence="10" type="ORF">UT15_C0012G0008</name>
</gene>
<proteinExistence type="inferred from homology"/>
<keyword evidence="3 10" id="KW-0489">Methyltransferase</keyword>